<accession>A0ACC1IVY1</accession>
<comment type="caution">
    <text evidence="1">The sequence shown here is derived from an EMBL/GenBank/DDBJ whole genome shotgun (WGS) entry which is preliminary data.</text>
</comment>
<keyword evidence="2" id="KW-1185">Reference proteome</keyword>
<name>A0ACC1IVY1_9FUNG</name>
<organism evidence="1 2">
    <name type="scientific">Kickxella alabastrina</name>
    <dbReference type="NCBI Taxonomy" id="61397"/>
    <lineage>
        <taxon>Eukaryota</taxon>
        <taxon>Fungi</taxon>
        <taxon>Fungi incertae sedis</taxon>
        <taxon>Zoopagomycota</taxon>
        <taxon>Kickxellomycotina</taxon>
        <taxon>Kickxellomycetes</taxon>
        <taxon>Kickxellales</taxon>
        <taxon>Kickxellaceae</taxon>
        <taxon>Kickxella</taxon>
    </lineage>
</organism>
<evidence type="ECO:0000313" key="1">
    <source>
        <dbReference type="EMBL" id="KAJ1901875.1"/>
    </source>
</evidence>
<evidence type="ECO:0000313" key="2">
    <source>
        <dbReference type="Proteomes" id="UP001150581"/>
    </source>
</evidence>
<protein>
    <submittedName>
        <fullName evidence="1">Uncharacterized protein</fullName>
    </submittedName>
</protein>
<dbReference type="Proteomes" id="UP001150581">
    <property type="component" value="Unassembled WGS sequence"/>
</dbReference>
<dbReference type="EMBL" id="JANBPG010000012">
    <property type="protein sequence ID" value="KAJ1901875.1"/>
    <property type="molecule type" value="Genomic_DNA"/>
</dbReference>
<sequence length="453" mass="51668">MDFAHLPSYNGHTKRFLFFYAQHMLEYPVRDPTFMVDRTLGLRPLEHGLRNITDPPFYSAIFAPVDMLERIPPEPLGDAELYFHRLRLNFAVCRVLMSCHCIYRHQPNRLGVWGFVSCGSLVQVCHVGIFGLFVTRILNIFNEYDYYCLSMVVNSLTICGDEMRGYIPNIVPRASTVYGKHWEIRVGRITVDGQRTSGEYTFYSRDPSFHRETAILDQVRVFPAAESLAGINYPLLIVKVSWMQAVDEPGTPWVPKELYDLCRISRVLAPLLENTGFDIVLPWVLAGGPATATLNGVTRDISADHLYTAEESPFVSAFGLVRFPITRRQLVLTAITPYAEPLSLIGSATELYCVLTHALVTIHEISKLCDRAIYKITTETIWIVRDQELGTVQSMLLDCEIANVDQTLPQLKLIRDEMLAKGYRMLCDIVANMLRLIFHNLIIELVFRLVQRD</sequence>
<gene>
    <name evidence="1" type="ORF">LPJ66_000431</name>
</gene>
<reference evidence="1" key="1">
    <citation type="submission" date="2022-07" db="EMBL/GenBank/DDBJ databases">
        <title>Phylogenomic reconstructions and comparative analyses of Kickxellomycotina fungi.</title>
        <authorList>
            <person name="Reynolds N.K."/>
            <person name="Stajich J.E."/>
            <person name="Barry K."/>
            <person name="Grigoriev I.V."/>
            <person name="Crous P."/>
            <person name="Smith M.E."/>
        </authorList>
    </citation>
    <scope>NUCLEOTIDE SEQUENCE</scope>
    <source>
        <strain evidence="1">Benny 63K</strain>
    </source>
</reference>
<proteinExistence type="predicted"/>